<feature type="region of interest" description="Disordered" evidence="7">
    <location>
        <begin position="872"/>
        <end position="895"/>
    </location>
</feature>
<dbReference type="GO" id="GO:0006508">
    <property type="term" value="P:proteolysis"/>
    <property type="evidence" value="ECO:0007669"/>
    <property type="project" value="UniProtKB-KW"/>
</dbReference>
<dbReference type="PANTHER" id="PTHR43806:SF11">
    <property type="entry name" value="CEREVISIN-RELATED"/>
    <property type="match status" value="1"/>
</dbReference>
<dbReference type="Pfam" id="PF00082">
    <property type="entry name" value="Peptidase_S8"/>
    <property type="match status" value="1"/>
</dbReference>
<feature type="region of interest" description="Disordered" evidence="7">
    <location>
        <begin position="372"/>
        <end position="396"/>
    </location>
</feature>
<dbReference type="PROSITE" id="PS51892">
    <property type="entry name" value="SUBTILASE"/>
    <property type="match status" value="1"/>
</dbReference>
<keyword evidence="4 5" id="KW-0720">Serine protease</keyword>
<proteinExistence type="inferred from homology"/>
<dbReference type="PROSITE" id="PS00138">
    <property type="entry name" value="SUBTILASE_SER"/>
    <property type="match status" value="1"/>
</dbReference>
<evidence type="ECO:0000256" key="7">
    <source>
        <dbReference type="SAM" id="MobiDB-lite"/>
    </source>
</evidence>
<sequence length="895" mass="92619">MDGGLGAGIMDYTNNQIAGVLALSLVVGGCGGGSSSSGDDEDGVIDVPLPLAPVVVAGSIGIEANTRVDGDTADRLILTRSPLTEPQPLPVSFILAGYVSLDEDSRGTSDPFDDFPKDPEDSFRVPLVPGELVSLRTFLDDADGPAVTLELQRLDGAAVSSQTTDPVNNLFSASVSLPATENPGDYLVAVFPGPLDPRPARYVLEKTAGAQSAALNLDWPEHAFVPGRAIVTMSDSAGQQMAASSQLAGQAIRALGHQHWLMAMPASRMSTPSASGQDTLDWIDNLRQQPGVTSAVPDYIMSAQGPLDQPLYPKQWHYDLINLPAAWQLAAGGGSDVKVAVMDTGLFRDASGWHPDLAPNVVSPIPDGADFVSAEFDNDGTGGRDNDPRDPGNAAGDNVFHGTHVAGTVAASATTLLGGTGVAFGSELLPVRVLGEGGTGSSTDLIDAIRWVGGSIPVKADIINLSLGGLPEITALQDAITEAVSNGVIVVAAAGNQASSLSAYPAAAQGVFAVSAVDGGGNISSYSNFGPWIDLAAPGGDIRRDANLDGLADLVISASASLGVEGFEPDYAGLQGTSMAAPHVAGVFALMKSIKPDLNTVRLATWLADGRLTTPVPGGRSDALGFGVIDAAKAVLTAIDSPSVTILTASPAVVSLSSETRKSQDIELQVLGDQSQTVTVDPLIASPDWLDVSLSAAPPFSLTVNLNDQLPPGGPVRTTLQVKYTSDIPRELEIPVVAELVTDENVRDAGRHFVLLVNTEPNAQGQLESAAQVSMVAVNGTYQFSFRLDDGRISSFSDAPPGDYYLVAGTDLDNDGIICQAGEACAEYPVTGMREVITIDENTDLTGISMSTSYSRPTISAATPDVLPRPGFTGYKLKTPQPASEIAPKTIGAER</sequence>
<reference evidence="10" key="1">
    <citation type="submission" date="2016-11" db="EMBL/GenBank/DDBJ databases">
        <authorList>
            <person name="Varghese N."/>
            <person name="Submissions S."/>
        </authorList>
    </citation>
    <scope>NUCLEOTIDE SEQUENCE [LARGE SCALE GENOMIC DNA]</scope>
    <source>
        <strain evidence="10">CGMCC 1.10835</strain>
    </source>
</reference>
<dbReference type="PRINTS" id="PR00723">
    <property type="entry name" value="SUBTILISIN"/>
</dbReference>
<dbReference type="InterPro" id="IPR050131">
    <property type="entry name" value="Peptidase_S8_subtilisin-like"/>
</dbReference>
<dbReference type="AlphaFoldDB" id="A0A1M6RLI1"/>
<feature type="domain" description="Peptidase S8/S53" evidence="8">
    <location>
        <begin position="334"/>
        <end position="607"/>
    </location>
</feature>
<dbReference type="STRING" id="564117.SAMN05216369_1580"/>
<evidence type="ECO:0000256" key="1">
    <source>
        <dbReference type="ARBA" id="ARBA00011073"/>
    </source>
</evidence>
<dbReference type="InterPro" id="IPR023828">
    <property type="entry name" value="Peptidase_S8_Ser-AS"/>
</dbReference>
<dbReference type="InterPro" id="IPR036852">
    <property type="entry name" value="Peptidase_S8/S53_dom_sf"/>
</dbReference>
<comment type="similarity">
    <text evidence="1 5 6">Belongs to the peptidase S8 family.</text>
</comment>
<keyword evidence="2 5" id="KW-0645">Protease</keyword>
<accession>A0A1M6RLI1</accession>
<dbReference type="InterPro" id="IPR022398">
    <property type="entry name" value="Peptidase_S8_His-AS"/>
</dbReference>
<dbReference type="SUPFAM" id="SSF52743">
    <property type="entry name" value="Subtilisin-like"/>
    <property type="match status" value="1"/>
</dbReference>
<name>A0A1M6RLI1_9GAMM</name>
<protein>
    <submittedName>
        <fullName evidence="9">Serine protease</fullName>
    </submittedName>
</protein>
<keyword evidence="10" id="KW-1185">Reference proteome</keyword>
<evidence type="ECO:0000256" key="4">
    <source>
        <dbReference type="ARBA" id="ARBA00022825"/>
    </source>
</evidence>
<dbReference type="InterPro" id="IPR017309">
    <property type="entry name" value="Pept_S8A_subtilisin_proteobac"/>
</dbReference>
<dbReference type="OrthoDB" id="9790784at2"/>
<gene>
    <name evidence="9" type="ORF">SAMN05216369_1580</name>
</gene>
<dbReference type="GO" id="GO:0004252">
    <property type="term" value="F:serine-type endopeptidase activity"/>
    <property type="evidence" value="ECO:0007669"/>
    <property type="project" value="UniProtKB-UniRule"/>
</dbReference>
<dbReference type="InterPro" id="IPR023827">
    <property type="entry name" value="Peptidase_S8_Asp-AS"/>
</dbReference>
<evidence type="ECO:0000256" key="6">
    <source>
        <dbReference type="RuleBase" id="RU003355"/>
    </source>
</evidence>
<evidence type="ECO:0000256" key="3">
    <source>
        <dbReference type="ARBA" id="ARBA00022801"/>
    </source>
</evidence>
<keyword evidence="3 5" id="KW-0378">Hydrolase</keyword>
<dbReference type="EMBL" id="FRAQ01000001">
    <property type="protein sequence ID" value="SHK33351.1"/>
    <property type="molecule type" value="Genomic_DNA"/>
</dbReference>
<evidence type="ECO:0000256" key="5">
    <source>
        <dbReference type="PROSITE-ProRule" id="PRU01240"/>
    </source>
</evidence>
<dbReference type="PIRSF" id="PIRSF037893">
    <property type="entry name" value="Subtilisin_rel_Maqu_2796"/>
    <property type="match status" value="1"/>
</dbReference>
<dbReference type="PROSITE" id="PS00136">
    <property type="entry name" value="SUBTILASE_ASP"/>
    <property type="match status" value="1"/>
</dbReference>
<evidence type="ECO:0000259" key="8">
    <source>
        <dbReference type="Pfam" id="PF00082"/>
    </source>
</evidence>
<dbReference type="PANTHER" id="PTHR43806">
    <property type="entry name" value="PEPTIDASE S8"/>
    <property type="match status" value="1"/>
</dbReference>
<feature type="active site" description="Charge relay system" evidence="5">
    <location>
        <position position="401"/>
    </location>
</feature>
<feature type="active site" description="Charge relay system" evidence="5">
    <location>
        <position position="343"/>
    </location>
</feature>
<evidence type="ECO:0000313" key="10">
    <source>
        <dbReference type="Proteomes" id="UP000184497"/>
    </source>
</evidence>
<organism evidence="9 10">
    <name type="scientific">Marinobacter antarcticus</name>
    <dbReference type="NCBI Taxonomy" id="564117"/>
    <lineage>
        <taxon>Bacteria</taxon>
        <taxon>Pseudomonadati</taxon>
        <taxon>Pseudomonadota</taxon>
        <taxon>Gammaproteobacteria</taxon>
        <taxon>Pseudomonadales</taxon>
        <taxon>Marinobacteraceae</taxon>
        <taxon>Marinobacter</taxon>
    </lineage>
</organism>
<dbReference type="InterPro" id="IPR015500">
    <property type="entry name" value="Peptidase_S8_subtilisin-rel"/>
</dbReference>
<feature type="active site" description="Charge relay system" evidence="5">
    <location>
        <position position="578"/>
    </location>
</feature>
<evidence type="ECO:0000256" key="2">
    <source>
        <dbReference type="ARBA" id="ARBA00022670"/>
    </source>
</evidence>
<evidence type="ECO:0000313" key="9">
    <source>
        <dbReference type="EMBL" id="SHK33351.1"/>
    </source>
</evidence>
<dbReference type="PROSITE" id="PS00137">
    <property type="entry name" value="SUBTILASE_HIS"/>
    <property type="match status" value="1"/>
</dbReference>
<dbReference type="Gene3D" id="3.40.50.200">
    <property type="entry name" value="Peptidase S8/S53 domain"/>
    <property type="match status" value="1"/>
</dbReference>
<dbReference type="InterPro" id="IPR000209">
    <property type="entry name" value="Peptidase_S8/S53_dom"/>
</dbReference>
<dbReference type="Proteomes" id="UP000184497">
    <property type="component" value="Unassembled WGS sequence"/>
</dbReference>